<organism evidence="1">
    <name type="scientific">uncultured Caudovirales phage</name>
    <dbReference type="NCBI Taxonomy" id="2100421"/>
    <lineage>
        <taxon>Viruses</taxon>
        <taxon>Duplodnaviria</taxon>
        <taxon>Heunggongvirae</taxon>
        <taxon>Uroviricota</taxon>
        <taxon>Caudoviricetes</taxon>
        <taxon>Peduoviridae</taxon>
        <taxon>Maltschvirus</taxon>
        <taxon>Maltschvirus maltsch</taxon>
    </lineage>
</organism>
<evidence type="ECO:0000313" key="1">
    <source>
        <dbReference type="EMBL" id="CAB4173795.1"/>
    </source>
</evidence>
<name>A0A6J5PX34_9CAUD</name>
<protein>
    <recommendedName>
        <fullName evidence="4">Tail completion protein</fullName>
    </recommendedName>
</protein>
<dbReference type="EMBL" id="LR797203">
    <property type="protein sequence ID" value="CAB4194053.1"/>
    <property type="molecule type" value="Genomic_DNA"/>
</dbReference>
<evidence type="ECO:0008006" key="4">
    <source>
        <dbReference type="Google" id="ProtNLM"/>
    </source>
</evidence>
<evidence type="ECO:0000313" key="3">
    <source>
        <dbReference type="EMBL" id="CAB4216878.1"/>
    </source>
</evidence>
<sequence length="129" mass="13769">MAAITTLRSTIATALANPGVWSVFSFPPPSVIANSVYLQPDDAYLDFSNNNYTTVGPTANLKVVMVVPMFDNQGNLGDLETFMVAVANKLSAANLNLRISSMSAPQVLGLEQGQMLSAELSISLVTEWT</sequence>
<dbReference type="EMBL" id="LR796906">
    <property type="protein sequence ID" value="CAB4173795.1"/>
    <property type="molecule type" value="Genomic_DNA"/>
</dbReference>
<dbReference type="EMBL" id="LR797440">
    <property type="protein sequence ID" value="CAB4216878.1"/>
    <property type="molecule type" value="Genomic_DNA"/>
</dbReference>
<gene>
    <name evidence="2" type="ORF">UFOVP1255_15</name>
    <name evidence="3" type="ORF">UFOVP1496_8</name>
    <name evidence="1" type="ORF">UFOVP973_10</name>
</gene>
<evidence type="ECO:0000313" key="2">
    <source>
        <dbReference type="EMBL" id="CAB4194053.1"/>
    </source>
</evidence>
<accession>A0A6J5PX34</accession>
<reference evidence="1" key="1">
    <citation type="submission" date="2020-05" db="EMBL/GenBank/DDBJ databases">
        <authorList>
            <person name="Chiriac C."/>
            <person name="Salcher M."/>
            <person name="Ghai R."/>
            <person name="Kavagutti S V."/>
        </authorList>
    </citation>
    <scope>NUCLEOTIDE SEQUENCE</scope>
</reference>
<proteinExistence type="predicted"/>